<evidence type="ECO:0000256" key="3">
    <source>
        <dbReference type="ARBA" id="ARBA00022679"/>
    </source>
</evidence>
<dbReference type="EMBL" id="JACXSS010000001">
    <property type="protein sequence ID" value="MBD9358317.1"/>
    <property type="molecule type" value="Genomic_DNA"/>
</dbReference>
<dbReference type="InterPro" id="IPR050390">
    <property type="entry name" value="C5-Methyltransferase"/>
</dbReference>
<dbReference type="EC" id="2.1.1.37" evidence="1"/>
<evidence type="ECO:0000256" key="6">
    <source>
        <dbReference type="ARBA" id="ARBA00047422"/>
    </source>
</evidence>
<dbReference type="RefSeq" id="WP_192376536.1">
    <property type="nucleotide sequence ID" value="NZ_CAJHIV010000001.1"/>
</dbReference>
<dbReference type="Proteomes" id="UP000652176">
    <property type="component" value="Unassembled WGS sequence"/>
</dbReference>
<dbReference type="PROSITE" id="PS51679">
    <property type="entry name" value="SAM_MT_C5"/>
    <property type="match status" value="1"/>
</dbReference>
<dbReference type="GO" id="GO:0032259">
    <property type="term" value="P:methylation"/>
    <property type="evidence" value="ECO:0007669"/>
    <property type="project" value="UniProtKB-KW"/>
</dbReference>
<sequence length="356" mass="39806">MNESVMASLKAVDFFCGAGGMSYGLQTAGIKILAGIDNDYSCKETYETNITEAKFINKDISELEANELGNLLKINKNDNNLIFAGCSPCQYWSKVRTNKTKSLKSAFLLKNFERFIVHFRPGFVIVENVPGLATNKKQSILPDFIDFLQREGYSYNDGVINAVEYGVPQKRKRYLLIASRLTDNISLPTPELNPKLIVKNYLGVANGFNKIIAGHKDESDFQHTAAKLSEENLKRIGITPKSGGDRSSWKDNKVLQIPAYEGKDDIFRDVYARMYWDRPAPTITTRFNSFSNGRFGHPEEDRAISIREGATLQTFPKSFVFKGSNMACLARQIGNAVPPEIARRIGAHIINIAQNG</sequence>
<evidence type="ECO:0000313" key="10">
    <source>
        <dbReference type="Proteomes" id="UP000652176"/>
    </source>
</evidence>
<keyword evidence="3 7" id="KW-0808">Transferase</keyword>
<dbReference type="InterPro" id="IPR029063">
    <property type="entry name" value="SAM-dependent_MTases_sf"/>
</dbReference>
<dbReference type="InterPro" id="IPR001525">
    <property type="entry name" value="C5_MeTfrase"/>
</dbReference>
<evidence type="ECO:0000256" key="4">
    <source>
        <dbReference type="ARBA" id="ARBA00022691"/>
    </source>
</evidence>
<evidence type="ECO:0000256" key="1">
    <source>
        <dbReference type="ARBA" id="ARBA00011975"/>
    </source>
</evidence>
<comment type="similarity">
    <text evidence="7 8">Belongs to the class I-like SAM-binding methyltransferase superfamily. C5-methyltransferase family.</text>
</comment>
<accession>A0ABR9D5B6</accession>
<keyword evidence="4 7" id="KW-0949">S-adenosyl-L-methionine</keyword>
<evidence type="ECO:0000256" key="5">
    <source>
        <dbReference type="ARBA" id="ARBA00022747"/>
    </source>
</evidence>
<dbReference type="Pfam" id="PF00145">
    <property type="entry name" value="DNA_methylase"/>
    <property type="match status" value="1"/>
</dbReference>
<dbReference type="PANTHER" id="PTHR10629">
    <property type="entry name" value="CYTOSINE-SPECIFIC METHYLTRANSFERASE"/>
    <property type="match status" value="1"/>
</dbReference>
<dbReference type="GO" id="GO:0008168">
    <property type="term" value="F:methyltransferase activity"/>
    <property type="evidence" value="ECO:0007669"/>
    <property type="project" value="UniProtKB-KW"/>
</dbReference>
<protein>
    <recommendedName>
        <fullName evidence="1">DNA (cytosine-5-)-methyltransferase</fullName>
        <ecNumber evidence="1">2.1.1.37</ecNumber>
    </recommendedName>
</protein>
<dbReference type="NCBIfam" id="TIGR00675">
    <property type="entry name" value="dcm"/>
    <property type="match status" value="1"/>
</dbReference>
<name>A0ABR9D5B6_9GAMM</name>
<dbReference type="SUPFAM" id="SSF53335">
    <property type="entry name" value="S-adenosyl-L-methionine-dependent methyltransferases"/>
    <property type="match status" value="1"/>
</dbReference>
<evidence type="ECO:0000256" key="2">
    <source>
        <dbReference type="ARBA" id="ARBA00022603"/>
    </source>
</evidence>
<evidence type="ECO:0000256" key="7">
    <source>
        <dbReference type="PROSITE-ProRule" id="PRU01016"/>
    </source>
</evidence>
<dbReference type="PRINTS" id="PR00105">
    <property type="entry name" value="C5METTRFRASE"/>
</dbReference>
<keyword evidence="10" id="KW-1185">Reference proteome</keyword>
<evidence type="ECO:0000256" key="8">
    <source>
        <dbReference type="RuleBase" id="RU000416"/>
    </source>
</evidence>
<dbReference type="PANTHER" id="PTHR10629:SF52">
    <property type="entry name" value="DNA (CYTOSINE-5)-METHYLTRANSFERASE 1"/>
    <property type="match status" value="1"/>
</dbReference>
<keyword evidence="5" id="KW-0680">Restriction system</keyword>
<organism evidence="9 10">
    <name type="scientific">Methylomonas albis</name>
    <dbReference type="NCBI Taxonomy" id="1854563"/>
    <lineage>
        <taxon>Bacteria</taxon>
        <taxon>Pseudomonadati</taxon>
        <taxon>Pseudomonadota</taxon>
        <taxon>Gammaproteobacteria</taxon>
        <taxon>Methylococcales</taxon>
        <taxon>Methylococcaceae</taxon>
        <taxon>Methylomonas</taxon>
    </lineage>
</organism>
<comment type="caution">
    <text evidence="9">The sequence shown here is derived from an EMBL/GenBank/DDBJ whole genome shotgun (WGS) entry which is preliminary data.</text>
</comment>
<keyword evidence="2 7" id="KW-0489">Methyltransferase</keyword>
<proteinExistence type="inferred from homology"/>
<gene>
    <name evidence="9" type="ORF">IE877_20980</name>
</gene>
<evidence type="ECO:0000313" key="9">
    <source>
        <dbReference type="EMBL" id="MBD9358317.1"/>
    </source>
</evidence>
<reference evidence="9 10" key="1">
    <citation type="submission" date="2020-09" db="EMBL/GenBank/DDBJ databases">
        <title>Methylomonas albis sp. nov. and Methylomonas fluvii sp. nov.: Two cold-adapted methanotrophs from the River Elbe and an amended description of Methylovulum psychrotolerans strain Eb1.</title>
        <authorList>
            <person name="Bussmann I.K."/>
            <person name="Klings K.-W."/>
            <person name="Warnstedt J."/>
            <person name="Hoppert M."/>
            <person name="Saborowski A."/>
            <person name="Horn F."/>
            <person name="Liebner S."/>
        </authorList>
    </citation>
    <scope>NUCLEOTIDE SEQUENCE [LARGE SCALE GENOMIC DNA]</scope>
    <source>
        <strain evidence="9 10">EbA</strain>
    </source>
</reference>
<dbReference type="Gene3D" id="3.90.120.10">
    <property type="entry name" value="DNA Methylase, subunit A, domain 2"/>
    <property type="match status" value="1"/>
</dbReference>
<dbReference type="Gene3D" id="3.40.50.150">
    <property type="entry name" value="Vaccinia Virus protein VP39"/>
    <property type="match status" value="1"/>
</dbReference>
<comment type="catalytic activity">
    <reaction evidence="6">
        <text>a 2'-deoxycytidine in DNA + S-adenosyl-L-methionine = a 5-methyl-2'-deoxycytidine in DNA + S-adenosyl-L-homocysteine + H(+)</text>
        <dbReference type="Rhea" id="RHEA:13681"/>
        <dbReference type="Rhea" id="RHEA-COMP:11369"/>
        <dbReference type="Rhea" id="RHEA-COMP:11370"/>
        <dbReference type="ChEBI" id="CHEBI:15378"/>
        <dbReference type="ChEBI" id="CHEBI:57856"/>
        <dbReference type="ChEBI" id="CHEBI:59789"/>
        <dbReference type="ChEBI" id="CHEBI:85452"/>
        <dbReference type="ChEBI" id="CHEBI:85454"/>
        <dbReference type="EC" id="2.1.1.37"/>
    </reaction>
</comment>
<feature type="active site" evidence="7">
    <location>
        <position position="89"/>
    </location>
</feature>